<reference evidence="6" key="1">
    <citation type="submission" date="2021-03" db="EMBL/GenBank/DDBJ databases">
        <authorList>
            <person name="Bekaert M."/>
        </authorList>
    </citation>
    <scope>NUCLEOTIDE SEQUENCE</scope>
</reference>
<keyword evidence="7" id="KW-1185">Reference proteome</keyword>
<evidence type="ECO:0000256" key="2">
    <source>
        <dbReference type="ARBA" id="ARBA00022670"/>
    </source>
</evidence>
<dbReference type="Proteomes" id="UP000683360">
    <property type="component" value="Unassembled WGS sequence"/>
</dbReference>
<comment type="similarity">
    <text evidence="1">Belongs to the peptidase S28 family.</text>
</comment>
<dbReference type="InterPro" id="IPR008758">
    <property type="entry name" value="Peptidase_S28"/>
</dbReference>
<dbReference type="AlphaFoldDB" id="A0A8S3VPL6"/>
<dbReference type="SUPFAM" id="SSF53474">
    <property type="entry name" value="alpha/beta-Hydrolases"/>
    <property type="match status" value="1"/>
</dbReference>
<evidence type="ECO:0000313" key="6">
    <source>
        <dbReference type="EMBL" id="CAG2255887.1"/>
    </source>
</evidence>
<evidence type="ECO:0000313" key="7">
    <source>
        <dbReference type="Proteomes" id="UP000683360"/>
    </source>
</evidence>
<sequence length="594" mass="67096">MTYGSEIWISDFNINLDTADKLPFEKVQNMIMKNILGVHGKASNLALRTELELYPVCFISYKLMFKYYARLTDIEVGNNPKFVLLKSAFIEDKKLYTQKSACWVQSLHKLKKLINFDSLQISHNVFEDSLKNFYKCKILGQLEHIKSNNTAIVFSSVQTIVQGHGYNVQPYKESYFDQFVDHFNFLSFGQQTFKQRVLTQDKWWKRGSGPIFFYTGNEGPIDEFWENTGFVFDIAPEFGALVVFAEHRFYGKSMPFPSDNFNSKNVGLLTIEQALADYAVLLTSLKKSLNATGCPVIAFGGSYGGMLSAYMRYKYPGIIAGSIASSAPIYLLDPNFPKTFFWKTVTKDFNDASSKCVARVRDAFSIMNTTAAKGDFSTISSKFHLCNKLTDLVQYRHLLLWIRNAFGSLSMMDYPYPTDFLANLPAYPVKEACSYLMEEEDSVVGLSKAAGLFYNGTNGSLKCFDIFSEYIECADPTGCGTGDAGAAWDYQACTEVRLPQGTDGTTDMFPVLPFTDEIRQKYCFKRWGVVPRDSWGKIKKFSTTPVSHVKEHSKMFPAQMGKMLPNGTFDGKIAFITGGGEQDWGKEWLPCCLN</sequence>
<dbReference type="EMBL" id="CAJPWZ010003288">
    <property type="protein sequence ID" value="CAG2255887.1"/>
    <property type="molecule type" value="Genomic_DNA"/>
</dbReference>
<evidence type="ECO:0000256" key="4">
    <source>
        <dbReference type="ARBA" id="ARBA00022801"/>
    </source>
</evidence>
<evidence type="ECO:0000256" key="5">
    <source>
        <dbReference type="ARBA" id="ARBA00023180"/>
    </source>
</evidence>
<dbReference type="FunFam" id="1.20.120.980:FF:000001">
    <property type="entry name" value="Dipeptidyl peptidase 7"/>
    <property type="match status" value="1"/>
</dbReference>
<dbReference type="Pfam" id="PF05577">
    <property type="entry name" value="Peptidase_S28"/>
    <property type="match status" value="1"/>
</dbReference>
<keyword evidence="2" id="KW-0645">Protease</keyword>
<dbReference type="Gene3D" id="1.20.120.980">
    <property type="entry name" value="Serine carboxypeptidase S28, SKS domain"/>
    <property type="match status" value="1"/>
</dbReference>
<dbReference type="PANTHER" id="PTHR11010:SF107">
    <property type="entry name" value="DIPEPTIDYL PEPTIDASE 2"/>
    <property type="match status" value="1"/>
</dbReference>
<dbReference type="GO" id="GO:0031982">
    <property type="term" value="C:vesicle"/>
    <property type="evidence" value="ECO:0007669"/>
    <property type="project" value="TreeGrafter"/>
</dbReference>
<evidence type="ECO:0000256" key="1">
    <source>
        <dbReference type="ARBA" id="ARBA00011079"/>
    </source>
</evidence>
<keyword evidence="5" id="KW-0325">Glycoprotein</keyword>
<dbReference type="InterPro" id="IPR042269">
    <property type="entry name" value="Ser_carbopepase_S28_SKS"/>
</dbReference>
<organism evidence="6 7">
    <name type="scientific">Mytilus edulis</name>
    <name type="common">Blue mussel</name>
    <dbReference type="NCBI Taxonomy" id="6550"/>
    <lineage>
        <taxon>Eukaryota</taxon>
        <taxon>Metazoa</taxon>
        <taxon>Spiralia</taxon>
        <taxon>Lophotrochozoa</taxon>
        <taxon>Mollusca</taxon>
        <taxon>Bivalvia</taxon>
        <taxon>Autobranchia</taxon>
        <taxon>Pteriomorphia</taxon>
        <taxon>Mytilida</taxon>
        <taxon>Mytiloidea</taxon>
        <taxon>Mytilidae</taxon>
        <taxon>Mytilinae</taxon>
        <taxon>Mytilus</taxon>
    </lineage>
</organism>
<dbReference type="GO" id="GO:0006508">
    <property type="term" value="P:proteolysis"/>
    <property type="evidence" value="ECO:0007669"/>
    <property type="project" value="UniProtKB-KW"/>
</dbReference>
<dbReference type="GO" id="GO:0008239">
    <property type="term" value="F:dipeptidyl-peptidase activity"/>
    <property type="evidence" value="ECO:0007669"/>
    <property type="project" value="UniProtKB-EC"/>
</dbReference>
<protein>
    <submittedName>
        <fullName evidence="6">DPP7</fullName>
        <ecNumber evidence="6">3.4.14.2</ecNumber>
    </submittedName>
</protein>
<proteinExistence type="inferred from homology"/>
<dbReference type="OrthoDB" id="2130629at2759"/>
<dbReference type="PANTHER" id="PTHR11010">
    <property type="entry name" value="PROTEASE S28 PRO-X CARBOXYPEPTIDASE-RELATED"/>
    <property type="match status" value="1"/>
</dbReference>
<evidence type="ECO:0000256" key="3">
    <source>
        <dbReference type="ARBA" id="ARBA00022729"/>
    </source>
</evidence>
<name>A0A8S3VPL6_MYTED</name>
<keyword evidence="4 6" id="KW-0378">Hydrolase</keyword>
<dbReference type="EC" id="3.4.14.2" evidence="6"/>
<dbReference type="GO" id="GO:0070008">
    <property type="term" value="F:serine-type exopeptidase activity"/>
    <property type="evidence" value="ECO:0007669"/>
    <property type="project" value="InterPro"/>
</dbReference>
<comment type="caution">
    <text evidence="6">The sequence shown here is derived from an EMBL/GenBank/DDBJ whole genome shotgun (WGS) entry which is preliminary data.</text>
</comment>
<gene>
    <name evidence="6" type="ORF">MEDL_67262</name>
</gene>
<dbReference type="Gene3D" id="3.40.50.1820">
    <property type="entry name" value="alpha/beta hydrolase"/>
    <property type="match status" value="1"/>
</dbReference>
<dbReference type="InterPro" id="IPR029058">
    <property type="entry name" value="AB_hydrolase_fold"/>
</dbReference>
<keyword evidence="3" id="KW-0732">Signal</keyword>
<accession>A0A8S3VPL6</accession>